<keyword evidence="1" id="KW-1133">Transmembrane helix</keyword>
<feature type="transmembrane region" description="Helical" evidence="1">
    <location>
        <begin position="12"/>
        <end position="38"/>
    </location>
</feature>
<reference evidence="2" key="1">
    <citation type="journal article" date="2019" name="Environ. Microbiol.">
        <title>Fungal ecological strategies reflected in gene transcription - a case study of two litter decomposers.</title>
        <authorList>
            <person name="Barbi F."/>
            <person name="Kohler A."/>
            <person name="Barry K."/>
            <person name="Baskaran P."/>
            <person name="Daum C."/>
            <person name="Fauchery L."/>
            <person name="Ihrmark K."/>
            <person name="Kuo A."/>
            <person name="LaButti K."/>
            <person name="Lipzen A."/>
            <person name="Morin E."/>
            <person name="Grigoriev I.V."/>
            <person name="Henrissat B."/>
            <person name="Lindahl B."/>
            <person name="Martin F."/>
        </authorList>
    </citation>
    <scope>NUCLEOTIDE SEQUENCE</scope>
    <source>
        <strain evidence="2">JB14</strain>
    </source>
</reference>
<evidence type="ECO:0000313" key="3">
    <source>
        <dbReference type="Proteomes" id="UP000799118"/>
    </source>
</evidence>
<keyword evidence="1" id="KW-0812">Transmembrane</keyword>
<name>A0A6A4GKT4_9AGAR</name>
<keyword evidence="1" id="KW-0472">Membrane</keyword>
<proteinExistence type="predicted"/>
<dbReference type="Proteomes" id="UP000799118">
    <property type="component" value="Unassembled WGS sequence"/>
</dbReference>
<organism evidence="2 3">
    <name type="scientific">Gymnopus androsaceus JB14</name>
    <dbReference type="NCBI Taxonomy" id="1447944"/>
    <lineage>
        <taxon>Eukaryota</taxon>
        <taxon>Fungi</taxon>
        <taxon>Dikarya</taxon>
        <taxon>Basidiomycota</taxon>
        <taxon>Agaricomycotina</taxon>
        <taxon>Agaricomycetes</taxon>
        <taxon>Agaricomycetidae</taxon>
        <taxon>Agaricales</taxon>
        <taxon>Marasmiineae</taxon>
        <taxon>Omphalotaceae</taxon>
        <taxon>Gymnopus</taxon>
    </lineage>
</organism>
<feature type="transmembrane region" description="Helical" evidence="1">
    <location>
        <begin position="81"/>
        <end position="99"/>
    </location>
</feature>
<evidence type="ECO:0000256" key="1">
    <source>
        <dbReference type="SAM" id="Phobius"/>
    </source>
</evidence>
<feature type="non-terminal residue" evidence="2">
    <location>
        <position position="136"/>
    </location>
</feature>
<dbReference type="AlphaFoldDB" id="A0A6A4GKT4"/>
<protein>
    <submittedName>
        <fullName evidence="2">Uncharacterized protein</fullName>
    </submittedName>
</protein>
<keyword evidence="3" id="KW-1185">Reference proteome</keyword>
<gene>
    <name evidence="2" type="ORF">BT96DRAFT_928525</name>
</gene>
<feature type="transmembrane region" description="Helical" evidence="1">
    <location>
        <begin position="50"/>
        <end position="75"/>
    </location>
</feature>
<sequence length="136" mass="14308">MLGYAFGCNHLSTFLALIIPTSSSSSLSSSAFIAVWILSSVSTAILGGRYILVALVLAGLSGGALFALSMCVIIHPELSTRVILVSVCMSLLTLAIILAELVPPLHRFKHPLLRFAASSTGAFGVTLSIRSPRFAF</sequence>
<evidence type="ECO:0000313" key="2">
    <source>
        <dbReference type="EMBL" id="KAE9386010.1"/>
    </source>
</evidence>
<dbReference type="EMBL" id="ML769922">
    <property type="protein sequence ID" value="KAE9386010.1"/>
    <property type="molecule type" value="Genomic_DNA"/>
</dbReference>
<accession>A0A6A4GKT4</accession>
<dbReference type="OrthoDB" id="3364886at2759"/>